<dbReference type="CDD" id="cd03811">
    <property type="entry name" value="GT4_GT28_WabH-like"/>
    <property type="match status" value="1"/>
</dbReference>
<evidence type="ECO:0000313" key="3">
    <source>
        <dbReference type="Proteomes" id="UP000246569"/>
    </source>
</evidence>
<organism evidence="2 3">
    <name type="scientific">Plasticicumulans acidivorans</name>
    <dbReference type="NCBI Taxonomy" id="886464"/>
    <lineage>
        <taxon>Bacteria</taxon>
        <taxon>Pseudomonadati</taxon>
        <taxon>Pseudomonadota</taxon>
        <taxon>Gammaproteobacteria</taxon>
        <taxon>Candidatus Competibacteraceae</taxon>
        <taxon>Plasticicumulans</taxon>
    </lineage>
</organism>
<dbReference type="Proteomes" id="UP000246569">
    <property type="component" value="Unassembled WGS sequence"/>
</dbReference>
<feature type="domain" description="Glycosyltransferase subfamily 4-like N-terminal" evidence="1">
    <location>
        <begin position="12"/>
        <end position="152"/>
    </location>
</feature>
<sequence length="360" mass="39531">MRSLHIIGSTQMGGADQFFVRLVTALNTAGHQALAVTRRGSPIAGALQGSAVEQIHLPLANKWDLWSRWQIARLARARDIDIVQTYMGRATRLTHLPAGQRPVHLARLGGYYKLDGYYRHAHGWIGNTRKLCDWLIGQGLPREQVYLIGNFVPEPAARDSAAGAQLRQRHGIPPQARVLFTLGRFISIKGFDDLLDAFARLPAQLDGRPLHLVIGGDGELREALLAQRSRLGLDTRVHFPGWLAAPGDWYHEAELMLCPSRHETLGNVILEGWSYAKPVLATTTPGASELIRDGENGWLTAVAEVPALSGCLEKVLTLPAAERDAVAARGHAELLAHHGRDAVVRQYLELYARLAAGRQA</sequence>
<evidence type="ECO:0000259" key="1">
    <source>
        <dbReference type="Pfam" id="PF13439"/>
    </source>
</evidence>
<dbReference type="AlphaFoldDB" id="A0A317N1B2"/>
<protein>
    <submittedName>
        <fullName evidence="2">Glycosyltransferase involved in cell wall biosynthesis</fullName>
    </submittedName>
</protein>
<keyword evidence="3" id="KW-1185">Reference proteome</keyword>
<dbReference type="Pfam" id="PF13692">
    <property type="entry name" value="Glyco_trans_1_4"/>
    <property type="match status" value="1"/>
</dbReference>
<dbReference type="PANTHER" id="PTHR12526">
    <property type="entry name" value="GLYCOSYLTRANSFERASE"/>
    <property type="match status" value="1"/>
</dbReference>
<dbReference type="Pfam" id="PF13439">
    <property type="entry name" value="Glyco_transf_4"/>
    <property type="match status" value="1"/>
</dbReference>
<dbReference type="EMBL" id="QGTJ01000004">
    <property type="protein sequence ID" value="PWV62529.1"/>
    <property type="molecule type" value="Genomic_DNA"/>
</dbReference>
<gene>
    <name evidence="2" type="ORF">C7443_104325</name>
</gene>
<comment type="caution">
    <text evidence="2">The sequence shown here is derived from an EMBL/GenBank/DDBJ whole genome shotgun (WGS) entry which is preliminary data.</text>
</comment>
<dbReference type="SUPFAM" id="SSF53756">
    <property type="entry name" value="UDP-Glycosyltransferase/glycogen phosphorylase"/>
    <property type="match status" value="1"/>
</dbReference>
<name>A0A317N1B2_9GAMM</name>
<evidence type="ECO:0000313" key="2">
    <source>
        <dbReference type="EMBL" id="PWV62529.1"/>
    </source>
</evidence>
<dbReference type="Gene3D" id="3.40.50.2000">
    <property type="entry name" value="Glycogen Phosphorylase B"/>
    <property type="match status" value="2"/>
</dbReference>
<dbReference type="InterPro" id="IPR028098">
    <property type="entry name" value="Glyco_trans_4-like_N"/>
</dbReference>
<dbReference type="RefSeq" id="WP_110018342.1">
    <property type="nucleotide sequence ID" value="NZ_QGTJ01000004.1"/>
</dbReference>
<dbReference type="OrthoDB" id="9795746at2"/>
<accession>A0A317N1B2</accession>
<dbReference type="GO" id="GO:0016757">
    <property type="term" value="F:glycosyltransferase activity"/>
    <property type="evidence" value="ECO:0007669"/>
    <property type="project" value="UniProtKB-ARBA"/>
</dbReference>
<reference evidence="2 3" key="1">
    <citation type="submission" date="2018-05" db="EMBL/GenBank/DDBJ databases">
        <title>Genomic Encyclopedia of Type Strains, Phase IV (KMG-IV): sequencing the most valuable type-strain genomes for metagenomic binning, comparative biology and taxonomic classification.</title>
        <authorList>
            <person name="Goeker M."/>
        </authorList>
    </citation>
    <scope>NUCLEOTIDE SEQUENCE [LARGE SCALE GENOMIC DNA]</scope>
    <source>
        <strain evidence="2 3">DSM 23606</strain>
    </source>
</reference>
<keyword evidence="2" id="KW-0808">Transferase</keyword>
<proteinExistence type="predicted"/>